<protein>
    <submittedName>
        <fullName evidence="2">Uncharacterized protein</fullName>
    </submittedName>
</protein>
<name>A0A176WH65_MARPO</name>
<dbReference type="AlphaFoldDB" id="A0A176WH65"/>
<reference evidence="2" key="1">
    <citation type="submission" date="2016-03" db="EMBL/GenBank/DDBJ databases">
        <title>Mechanisms controlling the formation of the plant cell surface in tip-growing cells are functionally conserved among land plants.</title>
        <authorList>
            <person name="Honkanen S."/>
            <person name="Jones V.A."/>
            <person name="Morieri G."/>
            <person name="Champion C."/>
            <person name="Hetherington A.J."/>
            <person name="Kelly S."/>
            <person name="Saint-Marcoux D."/>
            <person name="Proust H."/>
            <person name="Prescott H."/>
            <person name="Dolan L."/>
        </authorList>
    </citation>
    <scope>NUCLEOTIDE SEQUENCE [LARGE SCALE GENOMIC DNA]</scope>
    <source>
        <tissue evidence="2">Whole gametophyte</tissue>
    </source>
</reference>
<comment type="caution">
    <text evidence="2">The sequence shown here is derived from an EMBL/GenBank/DDBJ whole genome shotgun (WGS) entry which is preliminary data.</text>
</comment>
<gene>
    <name evidence="2" type="ORF">AXG93_3468s1070</name>
</gene>
<dbReference type="Proteomes" id="UP000077202">
    <property type="component" value="Unassembled WGS sequence"/>
</dbReference>
<sequence>MYVVGMGCLQCAAASEDHKGVHVGSECCNPLNLDICRDVILSVTRDARDEMELVNADPGCHHSQSADSVDEGGPKLVGQIDLERSTPRRNGGPERNTRNAPRPGEDRHGFRPQRACRITAWWKGPRVWVPRPAFGFGLTTHLSNIGSPLHDKIDENFWVGRSQGNAKVHTSSKFSDSDSGHFHTQDFVFFNSPKGLSRSLTFATSTNIQPYNLMNLRNALWVT</sequence>
<proteinExistence type="predicted"/>
<feature type="region of interest" description="Disordered" evidence="1">
    <location>
        <begin position="56"/>
        <end position="110"/>
    </location>
</feature>
<keyword evidence="3" id="KW-1185">Reference proteome</keyword>
<organism evidence="2 3">
    <name type="scientific">Marchantia polymorpha subsp. ruderalis</name>
    <dbReference type="NCBI Taxonomy" id="1480154"/>
    <lineage>
        <taxon>Eukaryota</taxon>
        <taxon>Viridiplantae</taxon>
        <taxon>Streptophyta</taxon>
        <taxon>Embryophyta</taxon>
        <taxon>Marchantiophyta</taxon>
        <taxon>Marchantiopsida</taxon>
        <taxon>Marchantiidae</taxon>
        <taxon>Marchantiales</taxon>
        <taxon>Marchantiaceae</taxon>
        <taxon>Marchantia</taxon>
    </lineage>
</organism>
<evidence type="ECO:0000313" key="3">
    <source>
        <dbReference type="Proteomes" id="UP000077202"/>
    </source>
</evidence>
<evidence type="ECO:0000313" key="2">
    <source>
        <dbReference type="EMBL" id="OAE32467.1"/>
    </source>
</evidence>
<accession>A0A176WH65</accession>
<dbReference type="EMBL" id="LVLJ01000809">
    <property type="protein sequence ID" value="OAE32467.1"/>
    <property type="molecule type" value="Genomic_DNA"/>
</dbReference>
<feature type="compositionally biased region" description="Basic and acidic residues" evidence="1">
    <location>
        <begin position="81"/>
        <end position="109"/>
    </location>
</feature>
<evidence type="ECO:0000256" key="1">
    <source>
        <dbReference type="SAM" id="MobiDB-lite"/>
    </source>
</evidence>